<evidence type="ECO:0000256" key="3">
    <source>
        <dbReference type="ARBA" id="ARBA00023163"/>
    </source>
</evidence>
<dbReference type="GO" id="GO:0016586">
    <property type="term" value="C:RSC-type complex"/>
    <property type="evidence" value="ECO:0007669"/>
    <property type="project" value="TreeGrafter"/>
</dbReference>
<evidence type="ECO:0000256" key="4">
    <source>
        <dbReference type="ARBA" id="ARBA00023242"/>
    </source>
</evidence>
<keyword evidence="3" id="KW-0804">Transcription</keyword>
<evidence type="ECO:0000313" key="8">
    <source>
        <dbReference type="Proteomes" id="UP000279236"/>
    </source>
</evidence>
<dbReference type="PANTHER" id="PTHR22970:SF14">
    <property type="entry name" value="AT-RICH INTERACTIVE DOMAIN-CONTAINING PROTEIN 2"/>
    <property type="match status" value="1"/>
</dbReference>
<evidence type="ECO:0000256" key="5">
    <source>
        <dbReference type="SAM" id="MobiDB-lite"/>
    </source>
</evidence>
<proteinExistence type="predicted"/>
<dbReference type="OrthoDB" id="338531at2759"/>
<dbReference type="EMBL" id="RSCE01000004">
    <property type="protein sequence ID" value="RSH83290.1"/>
    <property type="molecule type" value="Genomic_DNA"/>
</dbReference>
<dbReference type="InterPro" id="IPR003150">
    <property type="entry name" value="DNA-bd_RFX"/>
</dbReference>
<dbReference type="AlphaFoldDB" id="A0A427XWS2"/>
<protein>
    <submittedName>
        <fullName evidence="7">Chromatin structure-remodeling complex protein rsc9</fullName>
    </submittedName>
</protein>
<keyword evidence="2" id="KW-0805">Transcription regulation</keyword>
<reference evidence="7 8" key="1">
    <citation type="submission" date="2018-11" db="EMBL/GenBank/DDBJ databases">
        <title>Genome sequence of Apiotrichum porosum DSM 27194.</title>
        <authorList>
            <person name="Aliyu H."/>
            <person name="Gorte O."/>
            <person name="Ochsenreither K."/>
        </authorList>
    </citation>
    <scope>NUCLEOTIDE SEQUENCE [LARGE SCALE GENOMIC DNA]</scope>
    <source>
        <strain evidence="7 8">DSM 27194</strain>
    </source>
</reference>
<sequence>MAVPSAARPVGVHQPHLGHPQQQQQHAPAPAQRPVQSMAAGYTPSTRELHPGPRNRLWLALRSGVAEEVDWALPRLVLASFERTDVFNFEAWVDAVTALRDWPTRWLEELEREAAYEEIIKSQGGAYNQKARAIALGAVPQWTRDPAVEQRATTSLQILRNATFMPTNAHAMARAHFDQFLFRFFDLPRGFLLEVATRSPEPIQHLLVIVHNMYQFLNCNPQTFKLLTEVLPYLAMDTRDLGMLLIILPILITTFNVQMFPPPPEGFIQHMLYLITINPPPALLELILDLLAAMAPQATYARTMLWDPDFPAHLKTLVHLLHYKQQPQEVNIAPPHAFRPVEALNPASEGAIARLASRRRAAERERDQQRMEMFNGPGVFREVGDAAPALPTSIKKELWAMTEPKRSINWMHETFVYSSHSQLLQVTFWHAYRDFFSNPATVEQLLSASEVIKNVQVAFPAAQAKLWADERGERKFVIAGLGFRNGTADTDRFACVWVDCPQRIGATNPAELLDHVQKTHLGIAPTTCGWGSCRKAPFSVKHLLTHLPPAEVPNVPETLPVYQTEPRDILQQALITNRPPPLLPLNQLLHFTVQMTETDATRQPTGVAFLAALTIRGLARNLRNEIAAARPEEMGLSDAQRKEKKKHLAEERFGLPIPINVLREEEEEEDEERGLAEAALPDKERERARAAFRAVEEKVLDVVNSNGAGLALYLGDAFGW</sequence>
<dbReference type="PROSITE" id="PS51526">
    <property type="entry name" value="RFX_DBD"/>
    <property type="match status" value="1"/>
</dbReference>
<dbReference type="GO" id="GO:0006325">
    <property type="term" value="P:chromatin organization"/>
    <property type="evidence" value="ECO:0007669"/>
    <property type="project" value="UniProtKB-KW"/>
</dbReference>
<dbReference type="Proteomes" id="UP000279236">
    <property type="component" value="Unassembled WGS sequence"/>
</dbReference>
<keyword evidence="4" id="KW-0539">Nucleus</keyword>
<dbReference type="GO" id="GO:0006355">
    <property type="term" value="P:regulation of DNA-templated transcription"/>
    <property type="evidence" value="ECO:0007669"/>
    <property type="project" value="InterPro"/>
</dbReference>
<dbReference type="STRING" id="105984.A0A427XWS2"/>
<feature type="region of interest" description="Disordered" evidence="5">
    <location>
        <begin position="1"/>
        <end position="37"/>
    </location>
</feature>
<keyword evidence="1" id="KW-0156">Chromatin regulator</keyword>
<dbReference type="PANTHER" id="PTHR22970">
    <property type="entry name" value="AT-RICH INTERACTIVE DOMAIN-CONTAINING PROTEIN 2"/>
    <property type="match status" value="1"/>
</dbReference>
<comment type="caution">
    <text evidence="7">The sequence shown here is derived from an EMBL/GenBank/DDBJ whole genome shotgun (WGS) entry which is preliminary data.</text>
</comment>
<evidence type="ECO:0000256" key="1">
    <source>
        <dbReference type="ARBA" id="ARBA00022853"/>
    </source>
</evidence>
<dbReference type="GO" id="GO:0003677">
    <property type="term" value="F:DNA binding"/>
    <property type="evidence" value="ECO:0007669"/>
    <property type="project" value="InterPro"/>
</dbReference>
<keyword evidence="8" id="KW-1185">Reference proteome</keyword>
<evidence type="ECO:0000313" key="7">
    <source>
        <dbReference type="EMBL" id="RSH83290.1"/>
    </source>
</evidence>
<gene>
    <name evidence="7" type="primary">RSC9</name>
    <name evidence="7" type="ORF">EHS24_006965</name>
</gene>
<name>A0A427XWS2_9TREE</name>
<evidence type="ECO:0000259" key="6">
    <source>
        <dbReference type="PROSITE" id="PS51526"/>
    </source>
</evidence>
<evidence type="ECO:0000256" key="2">
    <source>
        <dbReference type="ARBA" id="ARBA00023015"/>
    </source>
</evidence>
<dbReference type="RefSeq" id="XP_028477242.1">
    <property type="nucleotide sequence ID" value="XM_028622350.1"/>
</dbReference>
<dbReference type="GeneID" id="39591508"/>
<feature type="compositionally biased region" description="Low complexity" evidence="5">
    <location>
        <begin position="13"/>
        <end position="32"/>
    </location>
</feature>
<organism evidence="7 8">
    <name type="scientific">Apiotrichum porosum</name>
    <dbReference type="NCBI Taxonomy" id="105984"/>
    <lineage>
        <taxon>Eukaryota</taxon>
        <taxon>Fungi</taxon>
        <taxon>Dikarya</taxon>
        <taxon>Basidiomycota</taxon>
        <taxon>Agaricomycotina</taxon>
        <taxon>Tremellomycetes</taxon>
        <taxon>Trichosporonales</taxon>
        <taxon>Trichosporonaceae</taxon>
        <taxon>Apiotrichum</taxon>
    </lineage>
</organism>
<accession>A0A427XWS2</accession>
<feature type="domain" description="RFX-type winged-helix" evidence="6">
    <location>
        <begin position="407"/>
        <end position="485"/>
    </location>
</feature>
<dbReference type="InterPro" id="IPR052406">
    <property type="entry name" value="Chromatin_Remodeling_Comp"/>
</dbReference>